<dbReference type="InterPro" id="IPR050932">
    <property type="entry name" value="TM2D1-3-like"/>
</dbReference>
<comment type="caution">
    <text evidence="11">The sequence shown here is derived from an EMBL/GenBank/DDBJ whole genome shotgun (WGS) entry which is preliminary data.</text>
</comment>
<gene>
    <name evidence="11" type="ORF">VCS650_LOCUS9085</name>
</gene>
<keyword evidence="3 8" id="KW-0812">Transmembrane</keyword>
<feature type="chain" id="PRO_5033044647" description="TM2 domain-containing protein" evidence="9">
    <location>
        <begin position="19"/>
        <end position="189"/>
    </location>
</feature>
<dbReference type="AlphaFoldDB" id="A0A813ZEJ2"/>
<evidence type="ECO:0000256" key="6">
    <source>
        <dbReference type="ARBA" id="ARBA00023136"/>
    </source>
</evidence>
<keyword evidence="4 9" id="KW-0732">Signal</keyword>
<keyword evidence="5 8" id="KW-1133">Transmembrane helix</keyword>
<organism evidence="11 12">
    <name type="scientific">Adineta steineri</name>
    <dbReference type="NCBI Taxonomy" id="433720"/>
    <lineage>
        <taxon>Eukaryota</taxon>
        <taxon>Metazoa</taxon>
        <taxon>Spiralia</taxon>
        <taxon>Gnathifera</taxon>
        <taxon>Rotifera</taxon>
        <taxon>Eurotatoria</taxon>
        <taxon>Bdelloidea</taxon>
        <taxon>Adinetida</taxon>
        <taxon>Adinetidae</taxon>
        <taxon>Adineta</taxon>
    </lineage>
</organism>
<comment type="similarity">
    <text evidence="2">Belongs to the TM2 family.</text>
</comment>
<dbReference type="PANTHER" id="PTHR21016">
    <property type="entry name" value="BETA-AMYLOID BINDING PROTEIN-RELATED"/>
    <property type="match status" value="1"/>
</dbReference>
<evidence type="ECO:0000256" key="1">
    <source>
        <dbReference type="ARBA" id="ARBA00004141"/>
    </source>
</evidence>
<dbReference type="PANTHER" id="PTHR21016:SF4">
    <property type="entry name" value="TM2 DOMAIN-CONTAINING PROTEIN 2"/>
    <property type="match status" value="1"/>
</dbReference>
<dbReference type="GO" id="GO:0016020">
    <property type="term" value="C:membrane"/>
    <property type="evidence" value="ECO:0007669"/>
    <property type="project" value="UniProtKB-SubCell"/>
</dbReference>
<name>A0A813ZEJ2_9BILA</name>
<dbReference type="Proteomes" id="UP000663891">
    <property type="component" value="Unassembled WGS sequence"/>
</dbReference>
<feature type="signal peptide" evidence="9">
    <location>
        <begin position="1"/>
        <end position="18"/>
    </location>
</feature>
<evidence type="ECO:0000256" key="2">
    <source>
        <dbReference type="ARBA" id="ARBA00008284"/>
    </source>
</evidence>
<feature type="transmembrane region" description="Helical" evidence="8">
    <location>
        <begin position="155"/>
        <end position="175"/>
    </location>
</feature>
<evidence type="ECO:0000259" key="10">
    <source>
        <dbReference type="Pfam" id="PF05154"/>
    </source>
</evidence>
<evidence type="ECO:0000256" key="8">
    <source>
        <dbReference type="SAM" id="Phobius"/>
    </source>
</evidence>
<feature type="transmembrane region" description="Helical" evidence="8">
    <location>
        <begin position="124"/>
        <end position="143"/>
    </location>
</feature>
<accession>A0A813ZEJ2</accession>
<proteinExistence type="inferred from homology"/>
<dbReference type="Pfam" id="PF05154">
    <property type="entry name" value="TM2"/>
    <property type="match status" value="1"/>
</dbReference>
<reference evidence="11" key="1">
    <citation type="submission" date="2021-02" db="EMBL/GenBank/DDBJ databases">
        <authorList>
            <person name="Nowell W R."/>
        </authorList>
    </citation>
    <scope>NUCLEOTIDE SEQUENCE</scope>
</reference>
<protein>
    <recommendedName>
        <fullName evidence="10">TM2 domain-containing protein</fullName>
    </recommendedName>
</protein>
<evidence type="ECO:0000256" key="4">
    <source>
        <dbReference type="ARBA" id="ARBA00022729"/>
    </source>
</evidence>
<comment type="subcellular location">
    <subcellularLocation>
        <location evidence="1">Membrane</location>
        <topology evidence="1">Multi-pass membrane protein</topology>
    </subcellularLocation>
</comment>
<evidence type="ECO:0000256" key="5">
    <source>
        <dbReference type="ARBA" id="ARBA00022989"/>
    </source>
</evidence>
<evidence type="ECO:0000313" key="12">
    <source>
        <dbReference type="Proteomes" id="UP000663891"/>
    </source>
</evidence>
<keyword evidence="7" id="KW-0325">Glycoprotein</keyword>
<evidence type="ECO:0000313" key="11">
    <source>
        <dbReference type="EMBL" id="CAF0896866.1"/>
    </source>
</evidence>
<evidence type="ECO:0000256" key="9">
    <source>
        <dbReference type="SAM" id="SignalP"/>
    </source>
</evidence>
<dbReference type="EMBL" id="CAJNON010000062">
    <property type="protein sequence ID" value="CAF0896866.1"/>
    <property type="molecule type" value="Genomic_DNA"/>
</dbReference>
<sequence>MILLIYFLFVIVIDNIVCLNYRDEIIVSKKEIEETFHDNLNPYSPLVPCDFLPSDYYECESVEDIPENETRSCQKKNGRRFGGEKYDEVEHTWIRCEIYDGIDCKGNRSFIITNIPCVKYSSHYFISTLLYSIFLGLFAVDRFSLGHIGIAVGKMITLGGLGLWWIIDIILLIFGKLMPQDDSNWIIQH</sequence>
<dbReference type="InterPro" id="IPR007829">
    <property type="entry name" value="TM2"/>
</dbReference>
<evidence type="ECO:0000256" key="3">
    <source>
        <dbReference type="ARBA" id="ARBA00022692"/>
    </source>
</evidence>
<dbReference type="OrthoDB" id="408511at2759"/>
<feature type="domain" description="TM2" evidence="10">
    <location>
        <begin position="123"/>
        <end position="170"/>
    </location>
</feature>
<keyword evidence="6 8" id="KW-0472">Membrane</keyword>
<evidence type="ECO:0000256" key="7">
    <source>
        <dbReference type="ARBA" id="ARBA00023180"/>
    </source>
</evidence>